<evidence type="ECO:0000313" key="3">
    <source>
        <dbReference type="EMBL" id="CAB9511491.1"/>
    </source>
</evidence>
<gene>
    <name evidence="3" type="ORF">SEMRO_487_G152900.1</name>
</gene>
<evidence type="ECO:0000313" key="4">
    <source>
        <dbReference type="Proteomes" id="UP001153069"/>
    </source>
</evidence>
<accession>A0A9N8DZ24</accession>
<proteinExistence type="predicted"/>
<dbReference type="AlphaFoldDB" id="A0A9N8DZ24"/>
<name>A0A9N8DZ24_9STRA</name>
<comment type="caution">
    <text evidence="3">The sequence shown here is derived from an EMBL/GenBank/DDBJ whole genome shotgun (WGS) entry which is preliminary data.</text>
</comment>
<dbReference type="Proteomes" id="UP001153069">
    <property type="component" value="Unassembled WGS sequence"/>
</dbReference>
<keyword evidence="4" id="KW-1185">Reference proteome</keyword>
<feature type="compositionally biased region" description="Low complexity" evidence="1">
    <location>
        <begin position="166"/>
        <end position="192"/>
    </location>
</feature>
<sequence>MIGRVALAFAFLAGLAQGQQPGDAGVEVGSEICTYGYIMDQFCLDQDFFIDAPDLKPLVVPFNHSLHCLLDVPQCIETPFHILQDPASEGANYTDGWVAEANDLLLQEGRTLGSATVGCTTCTSTDGDLKQGFRATVRGTVKSLDPPILTVTSVDDLDAGEMGCMPDGPEAADPAASSAPGTTDAPAATTDAPAATAAPSAAVSRSGGVVASVALLVFGIMV</sequence>
<dbReference type="OrthoDB" id="196778at2759"/>
<dbReference type="EMBL" id="CAICTM010000486">
    <property type="protein sequence ID" value="CAB9511491.1"/>
    <property type="molecule type" value="Genomic_DNA"/>
</dbReference>
<protein>
    <submittedName>
        <fullName evidence="3">Uncharacterized protein</fullName>
    </submittedName>
</protein>
<feature type="chain" id="PRO_5040194319" evidence="2">
    <location>
        <begin position="19"/>
        <end position="222"/>
    </location>
</feature>
<keyword evidence="2" id="KW-0732">Signal</keyword>
<organism evidence="3 4">
    <name type="scientific">Seminavis robusta</name>
    <dbReference type="NCBI Taxonomy" id="568900"/>
    <lineage>
        <taxon>Eukaryota</taxon>
        <taxon>Sar</taxon>
        <taxon>Stramenopiles</taxon>
        <taxon>Ochrophyta</taxon>
        <taxon>Bacillariophyta</taxon>
        <taxon>Bacillariophyceae</taxon>
        <taxon>Bacillariophycidae</taxon>
        <taxon>Naviculales</taxon>
        <taxon>Naviculaceae</taxon>
        <taxon>Seminavis</taxon>
    </lineage>
</organism>
<evidence type="ECO:0000256" key="2">
    <source>
        <dbReference type="SAM" id="SignalP"/>
    </source>
</evidence>
<feature type="region of interest" description="Disordered" evidence="1">
    <location>
        <begin position="165"/>
        <end position="192"/>
    </location>
</feature>
<evidence type="ECO:0000256" key="1">
    <source>
        <dbReference type="SAM" id="MobiDB-lite"/>
    </source>
</evidence>
<reference evidence="3" key="1">
    <citation type="submission" date="2020-06" db="EMBL/GenBank/DDBJ databases">
        <authorList>
            <consortium name="Plant Systems Biology data submission"/>
        </authorList>
    </citation>
    <scope>NUCLEOTIDE SEQUENCE</scope>
    <source>
        <strain evidence="3">D6</strain>
    </source>
</reference>
<feature type="signal peptide" evidence="2">
    <location>
        <begin position="1"/>
        <end position="18"/>
    </location>
</feature>